<dbReference type="FunFam" id="4.10.280.50:FF:000001">
    <property type="entry name" value="Glutamate decarboxylase"/>
    <property type="match status" value="1"/>
</dbReference>
<dbReference type="GO" id="GO:0006538">
    <property type="term" value="P:L-glutamate catabolic process"/>
    <property type="evidence" value="ECO:0007669"/>
    <property type="project" value="TreeGrafter"/>
</dbReference>
<dbReference type="GO" id="GO:0030170">
    <property type="term" value="F:pyridoxal phosphate binding"/>
    <property type="evidence" value="ECO:0007669"/>
    <property type="project" value="InterPro"/>
</dbReference>
<reference evidence="10" key="1">
    <citation type="journal article" date="2022" name="Microbiol. Resour. Announc.">
        <title>Draft Genome Sequence of a Methanogenic Archaeon from West Spitsbergen Permafrost.</title>
        <authorList>
            <person name="Trubitsyn V."/>
            <person name="Rivkina E."/>
            <person name="Shcherbakova V."/>
        </authorList>
    </citation>
    <scope>NUCLEOTIDE SEQUENCE [LARGE SCALE GENOMIC DNA]</scope>
    <source>
        <strain evidence="10">VT</strain>
    </source>
</reference>
<comment type="caution">
    <text evidence="9">The sequence shown here is derived from an EMBL/GenBank/DDBJ whole genome shotgun (WGS) entry which is preliminary data.</text>
</comment>
<comment type="cofactor">
    <cofactor evidence="1 7 8">
        <name>pyridoxal 5'-phosphate</name>
        <dbReference type="ChEBI" id="CHEBI:597326"/>
    </cofactor>
</comment>
<sequence>MSKIEREHTTTYGSRYFTKPVPKYEMPEEGMPARAAYQIIHDELNLDGNPSLNLASFVTTWMEPEADKLIMESIGKNYVDNDEYPQTEVIQNRVVNMLARLFNAPKEANSIGSGTIGSSESIMLGLLAHKWTWKKRREAEGKPTDKPNIVMGADVHTVWEKFALYFDVELKLIPLKKNVCKTTETEITKVMSSFSCISGLNEDIYTVSAEDIITQVDENTIAVGTVVGTTFTGQMDPIEEINTALLEIKETKGWDIPIHVDGASGGFILPFLYPDIKWDFRLEQVRSINVSGHKYGLVYPGVGWLIFKDRTDLPEELIFNINYLGGIMPNYSLNFSKGSSTIIAQYYNLIRLGMKGYKQIMENMQENAHYLASKLNGTKKFEVINKSITFPIVTAQLQNSEFSAFHLSEKLRQKGWIVPAYTLPANAEDVAVLRMVVKESFSKDMVEMLFNDIMDSIKKLEQSTEERIEYIDGKENPTLLY</sequence>
<dbReference type="PANTHER" id="PTHR43321:SF3">
    <property type="entry name" value="GLUTAMATE DECARBOXYLASE"/>
    <property type="match status" value="1"/>
</dbReference>
<dbReference type="GO" id="GO:0004351">
    <property type="term" value="F:glutamate decarboxylase activity"/>
    <property type="evidence" value="ECO:0007669"/>
    <property type="project" value="UniProtKB-EC"/>
</dbReference>
<proteinExistence type="inferred from homology"/>
<accession>A0A8T5UTF2</accession>
<evidence type="ECO:0000256" key="5">
    <source>
        <dbReference type="ARBA" id="ARBA00023239"/>
    </source>
</evidence>
<dbReference type="InterPro" id="IPR002129">
    <property type="entry name" value="PyrdxlP-dep_de-COase"/>
</dbReference>
<feature type="modified residue" description="N6-(pyridoxal phosphate)lysine" evidence="7">
    <location>
        <position position="294"/>
    </location>
</feature>
<keyword evidence="4 7" id="KW-0663">Pyridoxal phosphate</keyword>
<comment type="similarity">
    <text evidence="2 8">Belongs to the group II decarboxylase family.</text>
</comment>
<evidence type="ECO:0000256" key="7">
    <source>
        <dbReference type="PIRSR" id="PIRSR602129-50"/>
    </source>
</evidence>
<dbReference type="InterPro" id="IPR010107">
    <property type="entry name" value="Glutamate_decarboxylase"/>
</dbReference>
<dbReference type="PANTHER" id="PTHR43321">
    <property type="entry name" value="GLUTAMATE DECARBOXYLASE"/>
    <property type="match status" value="1"/>
</dbReference>
<evidence type="ECO:0000313" key="9">
    <source>
        <dbReference type="EMBL" id="MBZ2165457.1"/>
    </source>
</evidence>
<dbReference type="Gene3D" id="3.40.640.10">
    <property type="entry name" value="Type I PLP-dependent aspartate aminotransferase-like (Major domain)"/>
    <property type="match status" value="1"/>
</dbReference>
<keyword evidence="10" id="KW-1185">Reference proteome</keyword>
<dbReference type="InterPro" id="IPR015421">
    <property type="entry name" value="PyrdxlP-dep_Trfase_major"/>
</dbReference>
<dbReference type="Gene3D" id="3.90.1150.160">
    <property type="match status" value="1"/>
</dbReference>
<dbReference type="AlphaFoldDB" id="A0A8T5UTF2"/>
<dbReference type="Gene3D" id="4.10.280.50">
    <property type="match status" value="1"/>
</dbReference>
<dbReference type="EC" id="4.1.1.15" evidence="3"/>
<gene>
    <name evidence="9" type="ORF">K8N75_05315</name>
</gene>
<dbReference type="EMBL" id="JAIOUQ010000005">
    <property type="protein sequence ID" value="MBZ2165457.1"/>
    <property type="molecule type" value="Genomic_DNA"/>
</dbReference>
<evidence type="ECO:0000256" key="4">
    <source>
        <dbReference type="ARBA" id="ARBA00022898"/>
    </source>
</evidence>
<protein>
    <recommendedName>
        <fullName evidence="3">glutamate decarboxylase</fullName>
        <ecNumber evidence="3">4.1.1.15</ecNumber>
    </recommendedName>
</protein>
<name>A0A8T5UTF2_9EURY</name>
<dbReference type="Pfam" id="PF00282">
    <property type="entry name" value="Pyridoxal_deC"/>
    <property type="match status" value="2"/>
</dbReference>
<evidence type="ECO:0000313" key="10">
    <source>
        <dbReference type="Proteomes" id="UP000825933"/>
    </source>
</evidence>
<evidence type="ECO:0000256" key="2">
    <source>
        <dbReference type="ARBA" id="ARBA00009533"/>
    </source>
</evidence>
<evidence type="ECO:0000256" key="6">
    <source>
        <dbReference type="ARBA" id="ARBA00048868"/>
    </source>
</evidence>
<organism evidence="9 10">
    <name type="scientific">Methanobacterium spitsbergense</name>
    <dbReference type="NCBI Taxonomy" id="2874285"/>
    <lineage>
        <taxon>Archaea</taxon>
        <taxon>Methanobacteriati</taxon>
        <taxon>Methanobacteriota</taxon>
        <taxon>Methanomada group</taxon>
        <taxon>Methanobacteria</taxon>
        <taxon>Methanobacteriales</taxon>
        <taxon>Methanobacteriaceae</taxon>
        <taxon>Methanobacterium</taxon>
    </lineage>
</organism>
<evidence type="ECO:0000256" key="1">
    <source>
        <dbReference type="ARBA" id="ARBA00001933"/>
    </source>
</evidence>
<comment type="catalytic activity">
    <reaction evidence="6">
        <text>L-glutamate + H(+) = 4-aminobutanoate + CO2</text>
        <dbReference type="Rhea" id="RHEA:17785"/>
        <dbReference type="ChEBI" id="CHEBI:15378"/>
        <dbReference type="ChEBI" id="CHEBI:16526"/>
        <dbReference type="ChEBI" id="CHEBI:29985"/>
        <dbReference type="ChEBI" id="CHEBI:59888"/>
        <dbReference type="EC" id="4.1.1.15"/>
    </reaction>
</comment>
<evidence type="ECO:0000256" key="3">
    <source>
        <dbReference type="ARBA" id="ARBA00012421"/>
    </source>
</evidence>
<evidence type="ECO:0000256" key="8">
    <source>
        <dbReference type="RuleBase" id="RU000382"/>
    </source>
</evidence>
<dbReference type="Proteomes" id="UP000825933">
    <property type="component" value="Unassembled WGS sequence"/>
</dbReference>
<keyword evidence="5 8" id="KW-0456">Lyase</keyword>
<dbReference type="GO" id="GO:0005829">
    <property type="term" value="C:cytosol"/>
    <property type="evidence" value="ECO:0007669"/>
    <property type="project" value="TreeGrafter"/>
</dbReference>
<dbReference type="InterPro" id="IPR015424">
    <property type="entry name" value="PyrdxlP-dep_Trfase"/>
</dbReference>
<dbReference type="SUPFAM" id="SSF53383">
    <property type="entry name" value="PLP-dependent transferases"/>
    <property type="match status" value="1"/>
</dbReference>